<sequence>MKNGVQSHHLYTIFSMAALELYGTIPVDDTWLTEAHTPTPSPSSEDSDSEVSSLSPSEIDAPIRVSTWLVGATLPRLYHAAHSFLRLERQEEKERREAAEREATPATADTAASGEEGDTDHTANDDETPPAE</sequence>
<name>A0A7G2CIL3_9TRYP</name>
<dbReference type="AlphaFoldDB" id="A0A7G2CIL3"/>
<keyword evidence="3" id="KW-1185">Reference proteome</keyword>
<dbReference type="EMBL" id="LR877157">
    <property type="protein sequence ID" value="CAD2219259.1"/>
    <property type="molecule type" value="Genomic_DNA"/>
</dbReference>
<evidence type="ECO:0000313" key="2">
    <source>
        <dbReference type="EMBL" id="CAD2219259.1"/>
    </source>
</evidence>
<proteinExistence type="predicted"/>
<evidence type="ECO:0000256" key="1">
    <source>
        <dbReference type="SAM" id="MobiDB-lite"/>
    </source>
</evidence>
<feature type="region of interest" description="Disordered" evidence="1">
    <location>
        <begin position="87"/>
        <end position="132"/>
    </location>
</feature>
<organism evidence="2 3">
    <name type="scientific">Angomonas deanei</name>
    <dbReference type="NCBI Taxonomy" id="59799"/>
    <lineage>
        <taxon>Eukaryota</taxon>
        <taxon>Discoba</taxon>
        <taxon>Euglenozoa</taxon>
        <taxon>Kinetoplastea</taxon>
        <taxon>Metakinetoplastina</taxon>
        <taxon>Trypanosomatida</taxon>
        <taxon>Trypanosomatidae</taxon>
        <taxon>Strigomonadinae</taxon>
        <taxon>Angomonas</taxon>
    </lineage>
</organism>
<reference evidence="2 3" key="1">
    <citation type="submission" date="2020-08" db="EMBL/GenBank/DDBJ databases">
        <authorList>
            <person name="Newling K."/>
            <person name="Davey J."/>
            <person name="Forrester S."/>
        </authorList>
    </citation>
    <scope>NUCLEOTIDE SEQUENCE [LARGE SCALE GENOMIC DNA]</scope>
    <source>
        <strain evidence="3">Crithidia deanei Carvalho (ATCC PRA-265)</strain>
    </source>
</reference>
<evidence type="ECO:0000313" key="3">
    <source>
        <dbReference type="Proteomes" id="UP000515908"/>
    </source>
</evidence>
<feature type="region of interest" description="Disordered" evidence="1">
    <location>
        <begin position="32"/>
        <end position="58"/>
    </location>
</feature>
<protein>
    <submittedName>
        <fullName evidence="2">Uncharacterized protein</fullName>
    </submittedName>
</protein>
<gene>
    <name evidence="2" type="ORF">ADEAN_000676100</name>
</gene>
<feature type="compositionally biased region" description="Basic and acidic residues" evidence="1">
    <location>
        <begin position="87"/>
        <end position="103"/>
    </location>
</feature>
<dbReference type="Proteomes" id="UP000515908">
    <property type="component" value="Chromosome 13"/>
</dbReference>
<dbReference type="VEuPathDB" id="TriTrypDB:ADEAN_000676100"/>
<accession>A0A7G2CIL3</accession>